<comment type="caution">
    <text evidence="9">The sequence shown here is derived from an EMBL/GenBank/DDBJ whole genome shotgun (WGS) entry which is preliminary data.</text>
</comment>
<keyword evidence="5" id="KW-0963">Cytoplasm</keyword>
<dbReference type="RefSeq" id="WP_160843188.1">
    <property type="nucleotide sequence ID" value="NZ_WVHT01000001.1"/>
</dbReference>
<comment type="function">
    <text evidence="5 6">Associates with the EF-Tu.GDP complex and induces the exchange of GDP to GTP. It remains bound to the aminoacyl-tRNA.EF-Tu.GTP complex up to the GTP hydrolysis stage on the ribosome.</text>
</comment>
<dbReference type="Proteomes" id="UP000466586">
    <property type="component" value="Unassembled WGS sequence"/>
</dbReference>
<name>A0A7K1Y6J0_9SPHI</name>
<dbReference type="PROSITE" id="PS01126">
    <property type="entry name" value="EF_TS_1"/>
    <property type="match status" value="1"/>
</dbReference>
<dbReference type="HAMAP" id="MF_00050">
    <property type="entry name" value="EF_Ts"/>
    <property type="match status" value="1"/>
</dbReference>
<dbReference type="SUPFAM" id="SSF54713">
    <property type="entry name" value="Elongation factor Ts (EF-Ts), dimerisation domain"/>
    <property type="match status" value="1"/>
</dbReference>
<evidence type="ECO:0000256" key="1">
    <source>
        <dbReference type="ARBA" id="ARBA00005532"/>
    </source>
</evidence>
<keyword evidence="4 5" id="KW-0648">Protein biosynthesis</keyword>
<dbReference type="Pfam" id="PF00889">
    <property type="entry name" value="EF_TS"/>
    <property type="match status" value="1"/>
</dbReference>
<dbReference type="InterPro" id="IPR009060">
    <property type="entry name" value="UBA-like_sf"/>
</dbReference>
<keyword evidence="10" id="KW-1185">Reference proteome</keyword>
<organism evidence="9 10">
    <name type="scientific">Hufsiella arboris</name>
    <dbReference type="NCBI Taxonomy" id="2695275"/>
    <lineage>
        <taxon>Bacteria</taxon>
        <taxon>Pseudomonadati</taxon>
        <taxon>Bacteroidota</taxon>
        <taxon>Sphingobacteriia</taxon>
        <taxon>Sphingobacteriales</taxon>
        <taxon>Sphingobacteriaceae</taxon>
        <taxon>Hufsiella</taxon>
    </lineage>
</organism>
<dbReference type="EMBL" id="WVHT01000001">
    <property type="protein sequence ID" value="MXV50031.1"/>
    <property type="molecule type" value="Genomic_DNA"/>
</dbReference>
<dbReference type="NCBIfam" id="TIGR00116">
    <property type="entry name" value="tsf"/>
    <property type="match status" value="1"/>
</dbReference>
<evidence type="ECO:0000256" key="4">
    <source>
        <dbReference type="ARBA" id="ARBA00022917"/>
    </source>
</evidence>
<keyword evidence="3 5" id="KW-0251">Elongation factor</keyword>
<dbReference type="InterPro" id="IPR014039">
    <property type="entry name" value="Transl_elong_EFTs/EF1B_dimer"/>
</dbReference>
<dbReference type="PANTHER" id="PTHR11741">
    <property type="entry name" value="ELONGATION FACTOR TS"/>
    <property type="match status" value="1"/>
</dbReference>
<dbReference type="Gene3D" id="1.10.8.10">
    <property type="entry name" value="DNA helicase RuvA subunit, C-terminal domain"/>
    <property type="match status" value="1"/>
</dbReference>
<dbReference type="AlphaFoldDB" id="A0A7K1Y6J0"/>
<accession>A0A7K1Y6J0</accession>
<comment type="subcellular location">
    <subcellularLocation>
        <location evidence="5 7">Cytoplasm</location>
    </subcellularLocation>
</comment>
<evidence type="ECO:0000256" key="5">
    <source>
        <dbReference type="HAMAP-Rule" id="MF_00050"/>
    </source>
</evidence>
<evidence type="ECO:0000256" key="3">
    <source>
        <dbReference type="ARBA" id="ARBA00022768"/>
    </source>
</evidence>
<dbReference type="Gene3D" id="3.30.479.20">
    <property type="entry name" value="Elongation factor Ts, dimerisation domain"/>
    <property type="match status" value="2"/>
</dbReference>
<dbReference type="SUPFAM" id="SSF46934">
    <property type="entry name" value="UBA-like"/>
    <property type="match status" value="1"/>
</dbReference>
<evidence type="ECO:0000313" key="10">
    <source>
        <dbReference type="Proteomes" id="UP000466586"/>
    </source>
</evidence>
<evidence type="ECO:0000256" key="7">
    <source>
        <dbReference type="RuleBase" id="RU000643"/>
    </source>
</evidence>
<proteinExistence type="inferred from homology"/>
<dbReference type="InterPro" id="IPR018101">
    <property type="entry name" value="Transl_elong_Ts_CS"/>
</dbReference>
<evidence type="ECO:0000256" key="6">
    <source>
        <dbReference type="RuleBase" id="RU000642"/>
    </source>
</evidence>
<dbReference type="PROSITE" id="PS01127">
    <property type="entry name" value="EF_TS_2"/>
    <property type="match status" value="1"/>
</dbReference>
<dbReference type="InterPro" id="IPR036402">
    <property type="entry name" value="EF-Ts_dimer_sf"/>
</dbReference>
<dbReference type="PANTHER" id="PTHR11741:SF0">
    <property type="entry name" value="ELONGATION FACTOR TS, MITOCHONDRIAL"/>
    <property type="match status" value="1"/>
</dbReference>
<comment type="similarity">
    <text evidence="1 5 6">Belongs to the EF-Ts family.</text>
</comment>
<dbReference type="Gene3D" id="1.10.286.20">
    <property type="match status" value="1"/>
</dbReference>
<feature type="region of interest" description="Involved in Mg(2+) ion dislocation from EF-Tu" evidence="5">
    <location>
        <begin position="84"/>
        <end position="87"/>
    </location>
</feature>
<protein>
    <recommendedName>
        <fullName evidence="2 5">Elongation factor Ts</fullName>
        <shortName evidence="5">EF-Ts</shortName>
    </recommendedName>
</protein>
<sequence>MSTVQISASDVNKLRQQTGAGMMDCKKALTEANGDFEAAIDYLRKKGAKVAASRQDRDSNEGVVIAKTTADAKTGIVVEVNCETDFVAKNADFISFANSIADLAIEKNPATTEELLALELNGSKISDLLLDQTGKIGEKIGVSKFEKVSGEKVIAYIHGNYRLGVLVALSADAAGADEAGKDVSMQIAAMNPVAIDKGDVDSKTIERELEIAKEQIRAEGKPEEMVEKIAAGKLNKFYKESTLLNQEFVKDSSKSIAQFLDSVSKRLTVTAFKRVQLGA</sequence>
<evidence type="ECO:0000313" key="9">
    <source>
        <dbReference type="EMBL" id="MXV50031.1"/>
    </source>
</evidence>
<reference evidence="9 10" key="1">
    <citation type="submission" date="2019-11" db="EMBL/GenBank/DDBJ databases">
        <title>Pedobacter sp. HMF7647 Genome sequencing and assembly.</title>
        <authorList>
            <person name="Kang H."/>
            <person name="Kim H."/>
            <person name="Joh K."/>
        </authorList>
    </citation>
    <scope>NUCLEOTIDE SEQUENCE [LARGE SCALE GENOMIC DNA]</scope>
    <source>
        <strain evidence="9 10">HMF7647</strain>
    </source>
</reference>
<feature type="domain" description="Translation elongation factor EFTs/EF1B dimerisation" evidence="8">
    <location>
        <begin position="75"/>
        <end position="278"/>
    </location>
</feature>
<evidence type="ECO:0000256" key="2">
    <source>
        <dbReference type="ARBA" id="ARBA00016956"/>
    </source>
</evidence>
<dbReference type="GO" id="GO:0003746">
    <property type="term" value="F:translation elongation factor activity"/>
    <property type="evidence" value="ECO:0007669"/>
    <property type="project" value="UniProtKB-UniRule"/>
</dbReference>
<evidence type="ECO:0000259" key="8">
    <source>
        <dbReference type="Pfam" id="PF00889"/>
    </source>
</evidence>
<dbReference type="FunFam" id="1.10.8.10:FF:000001">
    <property type="entry name" value="Elongation factor Ts"/>
    <property type="match status" value="1"/>
</dbReference>
<dbReference type="InterPro" id="IPR001816">
    <property type="entry name" value="Transl_elong_EFTs/EF1B"/>
</dbReference>
<dbReference type="CDD" id="cd14275">
    <property type="entry name" value="UBA_EF-Ts"/>
    <property type="match status" value="1"/>
</dbReference>
<dbReference type="GO" id="GO:0005737">
    <property type="term" value="C:cytoplasm"/>
    <property type="evidence" value="ECO:0007669"/>
    <property type="project" value="UniProtKB-SubCell"/>
</dbReference>
<gene>
    <name evidence="5" type="primary">tsf</name>
    <name evidence="9" type="ORF">GS399_03535</name>
</gene>